<dbReference type="SUPFAM" id="SSF53448">
    <property type="entry name" value="Nucleotide-diphospho-sugar transferases"/>
    <property type="match status" value="1"/>
</dbReference>
<gene>
    <name evidence="3" type="ORF">ACJ8NA_25440</name>
</gene>
<dbReference type="Proteomes" id="UP001628646">
    <property type="component" value="Unassembled WGS sequence"/>
</dbReference>
<name>A0ABW8WAN2_9PSED</name>
<accession>A0ABW8WAN2</accession>
<dbReference type="CDD" id="cd04196">
    <property type="entry name" value="GT_2_like_d"/>
    <property type="match status" value="1"/>
</dbReference>
<dbReference type="InterPro" id="IPR001173">
    <property type="entry name" value="Glyco_trans_2-like"/>
</dbReference>
<keyword evidence="1" id="KW-0472">Membrane</keyword>
<dbReference type="InterPro" id="IPR029044">
    <property type="entry name" value="Nucleotide-diphossugar_trans"/>
</dbReference>
<keyword evidence="1" id="KW-1003">Cell membrane</keyword>
<dbReference type="RefSeq" id="WP_407800497.1">
    <property type="nucleotide sequence ID" value="NZ_JBJNUX010000005.1"/>
</dbReference>
<dbReference type="EMBL" id="JBJNUY010000012">
    <property type="protein sequence ID" value="MFL9001972.1"/>
    <property type="molecule type" value="Genomic_DNA"/>
</dbReference>
<dbReference type="Gene3D" id="3.90.550.10">
    <property type="entry name" value="Spore Coat Polysaccharide Biosynthesis Protein SpsA, Chain A"/>
    <property type="match status" value="1"/>
</dbReference>
<dbReference type="Pfam" id="PF00535">
    <property type="entry name" value="Glycos_transf_2"/>
    <property type="match status" value="1"/>
</dbReference>
<dbReference type="PANTHER" id="PTHR22916:SF3">
    <property type="entry name" value="UDP-GLCNAC:BETAGAL BETA-1,3-N-ACETYLGLUCOSAMINYLTRANSFERASE-LIKE PROTEIN 1"/>
    <property type="match status" value="1"/>
</dbReference>
<dbReference type="PANTHER" id="PTHR22916">
    <property type="entry name" value="GLYCOSYLTRANSFERASE"/>
    <property type="match status" value="1"/>
</dbReference>
<evidence type="ECO:0000313" key="3">
    <source>
        <dbReference type="EMBL" id="MFL9001972.1"/>
    </source>
</evidence>
<evidence type="ECO:0000256" key="1">
    <source>
        <dbReference type="ARBA" id="ARBA00022519"/>
    </source>
</evidence>
<organism evidence="3 4">
    <name type="scientific">Pseudomonas azerbaijanorientalis</name>
    <dbReference type="NCBI Taxonomy" id="2842350"/>
    <lineage>
        <taxon>Bacteria</taxon>
        <taxon>Pseudomonadati</taxon>
        <taxon>Pseudomonadota</taxon>
        <taxon>Gammaproteobacteria</taxon>
        <taxon>Pseudomonadales</taxon>
        <taxon>Pseudomonadaceae</taxon>
        <taxon>Pseudomonas</taxon>
    </lineage>
</organism>
<keyword evidence="1" id="KW-0997">Cell inner membrane</keyword>
<evidence type="ECO:0000259" key="2">
    <source>
        <dbReference type="Pfam" id="PF00535"/>
    </source>
</evidence>
<protein>
    <submittedName>
        <fullName evidence="3">Glycosyltransferase family 2 protein</fullName>
    </submittedName>
</protein>
<sequence>MKVHDVVIIMSVFNGEKYVAEQIDSILCQESVNVKLWVRDDGSTDSTASLISEKYANDDRVFIQKGKNLGACKSFIEAVFSCNFVGDYYGFSDADDVWVTDKIKHSIDQLKKDGSDIPVAVSTRLQIVDEFLAPIGYTKIPRKGLIFKNAIVETVASGASILMNEQAFKLVRSVRPSHAVMHDAWVYLVISAFGKFIYSEYPTIKYRQHGSNVFGASRSLKKKIASRFSRLSSVSPFRVQAEDFMHCFGKSLSKENYVILDKYCNHHRSFQRRVMFALNPTVSFQSAKASIYLRFLSLLGKV</sequence>
<evidence type="ECO:0000313" key="4">
    <source>
        <dbReference type="Proteomes" id="UP001628646"/>
    </source>
</evidence>
<reference evidence="3 4" key="1">
    <citation type="submission" date="2024-12" db="EMBL/GenBank/DDBJ databases">
        <title>Pseudomonas species isolated from Lotus nodules promote plant growth.</title>
        <authorList>
            <person name="Yu Y.-H."/>
            <person name="Kurtenbach J."/>
            <person name="Crosbie D."/>
            <person name="Brachmann A."/>
            <person name="Marin M."/>
        </authorList>
    </citation>
    <scope>NUCLEOTIDE SEQUENCE [LARGE SCALE GENOMIC DNA]</scope>
    <source>
        <strain evidence="3 4">PLb11B</strain>
    </source>
</reference>
<keyword evidence="4" id="KW-1185">Reference proteome</keyword>
<proteinExistence type="predicted"/>
<feature type="domain" description="Glycosyltransferase 2-like" evidence="2">
    <location>
        <begin position="8"/>
        <end position="168"/>
    </location>
</feature>
<comment type="caution">
    <text evidence="3">The sequence shown here is derived from an EMBL/GenBank/DDBJ whole genome shotgun (WGS) entry which is preliminary data.</text>
</comment>